<dbReference type="GO" id="GO:0003723">
    <property type="term" value="F:RNA binding"/>
    <property type="evidence" value="ECO:0007669"/>
    <property type="project" value="InterPro"/>
</dbReference>
<dbReference type="NCBIfam" id="TIGR00756">
    <property type="entry name" value="PPR"/>
    <property type="match status" value="3"/>
</dbReference>
<organism evidence="3 4">
    <name type="scientific">Apostasia shenzhenica</name>
    <dbReference type="NCBI Taxonomy" id="1088818"/>
    <lineage>
        <taxon>Eukaryota</taxon>
        <taxon>Viridiplantae</taxon>
        <taxon>Streptophyta</taxon>
        <taxon>Embryophyta</taxon>
        <taxon>Tracheophyta</taxon>
        <taxon>Spermatophyta</taxon>
        <taxon>Magnoliopsida</taxon>
        <taxon>Liliopsida</taxon>
        <taxon>Asparagales</taxon>
        <taxon>Orchidaceae</taxon>
        <taxon>Apostasioideae</taxon>
        <taxon>Apostasia</taxon>
    </lineage>
</organism>
<feature type="repeat" description="PPR" evidence="2">
    <location>
        <begin position="199"/>
        <end position="233"/>
    </location>
</feature>
<dbReference type="InterPro" id="IPR046960">
    <property type="entry name" value="PPR_At4g14850-like_plant"/>
</dbReference>
<proteinExistence type="predicted"/>
<keyword evidence="1" id="KW-0677">Repeat</keyword>
<evidence type="ECO:0000256" key="2">
    <source>
        <dbReference type="PROSITE-ProRule" id="PRU00708"/>
    </source>
</evidence>
<reference evidence="3 4" key="1">
    <citation type="journal article" date="2017" name="Nature">
        <title>The Apostasia genome and the evolution of orchids.</title>
        <authorList>
            <person name="Zhang G.Q."/>
            <person name="Liu K.W."/>
            <person name="Li Z."/>
            <person name="Lohaus R."/>
            <person name="Hsiao Y.Y."/>
            <person name="Niu S.C."/>
            <person name="Wang J.Y."/>
            <person name="Lin Y.C."/>
            <person name="Xu Q."/>
            <person name="Chen L.J."/>
            <person name="Yoshida K."/>
            <person name="Fujiwara S."/>
            <person name="Wang Z.W."/>
            <person name="Zhang Y.Q."/>
            <person name="Mitsuda N."/>
            <person name="Wang M."/>
            <person name="Liu G.H."/>
            <person name="Pecoraro L."/>
            <person name="Huang H.X."/>
            <person name="Xiao X.J."/>
            <person name="Lin M."/>
            <person name="Wu X.Y."/>
            <person name="Wu W.L."/>
            <person name="Chen Y.Y."/>
            <person name="Chang S.B."/>
            <person name="Sakamoto S."/>
            <person name="Ohme-Takagi M."/>
            <person name="Yagi M."/>
            <person name="Zeng S.J."/>
            <person name="Shen C.Y."/>
            <person name="Yeh C.M."/>
            <person name="Luo Y.B."/>
            <person name="Tsai W.C."/>
            <person name="Van de Peer Y."/>
            <person name="Liu Z.J."/>
        </authorList>
    </citation>
    <scope>NUCLEOTIDE SEQUENCE [LARGE SCALE GENOMIC DNA]</scope>
    <source>
        <strain evidence="4">cv. Shenzhen</strain>
        <tissue evidence="3">Stem</tissue>
    </source>
</reference>
<sequence>MKLLPKFQTLPSADGSHQMRIYSMVGTSPRTLTPRAVDSILRSLSASPSTVAAAHVHLKLLVRGLLRPSSSSDYFTTKLLQLYADAGDLPAALHLFDELPQPNIFAWTAVIAYHSRSGDRRRCYATYERMRAVGVAPDSYVLPVVLRSTPCYFAALHADSIKFAASGNVQVSNALICAYSDSGDAGAARRVFDSMDSRDLLSWNSMISAYAYSGCTDSALALFRSMGSNGYDPDRVTWNTLIDGYCRAGRCAEALELFDQVVDRDVVTWTTIIVGHAYCANHEAALGLFRRMTSCSDVPPDQHTLSCVVACCRHVGSLRAGREVHASGIKTLEPAAFYFSAGAALVALYASSKCITAANEVIRLADSMDRMNWNALIVGLTHAGLNCQALDRFRVMQSRGIGTDATTLASVLPACSLAHGQQIHAHTIKNYCHPAAVVCNALISTYARGGCIAAARSVFSAARFSGDVVTWNAMIAAYGSHGLVGPIMGLVSEMAHNGPRPNLSTLTSLLTACSHTGLVDDGLEWFNRFQADMGLEPEMAQFGCVVDMLGRAGRFEEAIGFVRRMREAPAASVWGALMAASRAHRNVEVGEMVFEKLVKIEPENAGNYVTMAEIYASAGRWEDAKMVREMIDWKRVVKPSGYSWAVGK</sequence>
<dbReference type="GO" id="GO:0003678">
    <property type="term" value="F:DNA helicase activity"/>
    <property type="evidence" value="ECO:0007669"/>
    <property type="project" value="UniProtKB-EC"/>
</dbReference>
<dbReference type="InterPro" id="IPR046848">
    <property type="entry name" value="E_motif"/>
</dbReference>
<dbReference type="EMBL" id="KZ452040">
    <property type="protein sequence ID" value="PKA49143.1"/>
    <property type="molecule type" value="Genomic_DNA"/>
</dbReference>
<dbReference type="Pfam" id="PF01535">
    <property type="entry name" value="PPR"/>
    <property type="match status" value="4"/>
</dbReference>
<evidence type="ECO:0000313" key="4">
    <source>
        <dbReference type="Proteomes" id="UP000236161"/>
    </source>
</evidence>
<dbReference type="Gene3D" id="1.25.40.10">
    <property type="entry name" value="Tetratricopeptide repeat domain"/>
    <property type="match status" value="5"/>
</dbReference>
<dbReference type="PANTHER" id="PTHR47926">
    <property type="entry name" value="PENTATRICOPEPTIDE REPEAT-CONTAINING PROTEIN"/>
    <property type="match status" value="1"/>
</dbReference>
<dbReference type="Pfam" id="PF13041">
    <property type="entry name" value="PPR_2"/>
    <property type="match status" value="1"/>
</dbReference>
<dbReference type="SUPFAM" id="SSF48452">
    <property type="entry name" value="TPR-like"/>
    <property type="match status" value="1"/>
</dbReference>
<dbReference type="GO" id="GO:0009451">
    <property type="term" value="P:RNA modification"/>
    <property type="evidence" value="ECO:0007669"/>
    <property type="project" value="InterPro"/>
</dbReference>
<name>A0A2I0A0R0_9ASPA</name>
<dbReference type="FunFam" id="1.25.40.10:FF:000090">
    <property type="entry name" value="Pentatricopeptide repeat-containing protein, chloroplastic"/>
    <property type="match status" value="1"/>
</dbReference>
<dbReference type="EC" id="3.6.4.12" evidence="3"/>
<keyword evidence="3" id="KW-0378">Hydrolase</keyword>
<dbReference type="AlphaFoldDB" id="A0A2I0A0R0"/>
<dbReference type="PROSITE" id="PS51375">
    <property type="entry name" value="PPR"/>
    <property type="match status" value="4"/>
</dbReference>
<dbReference type="Pfam" id="PF20431">
    <property type="entry name" value="E_motif"/>
    <property type="match status" value="1"/>
</dbReference>
<accession>A0A2I0A0R0</accession>
<protein>
    <submittedName>
        <fullName evidence="3">Pentatricopeptide repeat-containing protein</fullName>
        <ecNumber evidence="3">3.6.4.12</ecNumber>
    </submittedName>
</protein>
<dbReference type="GO" id="GO:0016787">
    <property type="term" value="F:hydrolase activity"/>
    <property type="evidence" value="ECO:0007669"/>
    <property type="project" value="UniProtKB-KW"/>
</dbReference>
<dbReference type="InterPro" id="IPR011990">
    <property type="entry name" value="TPR-like_helical_dom_sf"/>
</dbReference>
<feature type="repeat" description="PPR" evidence="2">
    <location>
        <begin position="103"/>
        <end position="137"/>
    </location>
</feature>
<gene>
    <name evidence="3" type="ORF">AXF42_Ash010828</name>
</gene>
<dbReference type="Pfam" id="PF12854">
    <property type="entry name" value="PPR_1"/>
    <property type="match status" value="1"/>
</dbReference>
<dbReference type="Proteomes" id="UP000236161">
    <property type="component" value="Unassembled WGS sequence"/>
</dbReference>
<dbReference type="OrthoDB" id="185373at2759"/>
<keyword evidence="4" id="KW-1185">Reference proteome</keyword>
<evidence type="ECO:0000256" key="1">
    <source>
        <dbReference type="ARBA" id="ARBA00022737"/>
    </source>
</evidence>
<dbReference type="PANTHER" id="PTHR47926:SF342">
    <property type="entry name" value="TETRATRICOPEPTIDE-LIKE HELICAL DOMAIN-CONTAINING PROTEIN-RELATED"/>
    <property type="match status" value="1"/>
</dbReference>
<dbReference type="InterPro" id="IPR002885">
    <property type="entry name" value="PPR_rpt"/>
</dbReference>
<feature type="repeat" description="PPR" evidence="2">
    <location>
        <begin position="234"/>
        <end position="268"/>
    </location>
</feature>
<evidence type="ECO:0000313" key="3">
    <source>
        <dbReference type="EMBL" id="PKA49143.1"/>
    </source>
</evidence>
<feature type="repeat" description="PPR" evidence="2">
    <location>
        <begin position="467"/>
        <end position="501"/>
    </location>
</feature>